<keyword evidence="2" id="KW-0812">Transmembrane</keyword>
<evidence type="ECO:0000256" key="2">
    <source>
        <dbReference type="SAM" id="Phobius"/>
    </source>
</evidence>
<evidence type="ECO:0000256" key="1">
    <source>
        <dbReference type="SAM" id="MobiDB-lite"/>
    </source>
</evidence>
<dbReference type="EMBL" id="DNHX01000037">
    <property type="protein sequence ID" value="HAZ29857.1"/>
    <property type="molecule type" value="Genomic_DNA"/>
</dbReference>
<sequence length="155" mass="17075">MNKQTGNILLLVLLAAFIFIIAVGGYFLLNNKAGTSLKKQEAPVTQGNQISEPSSSEDKTSEAINILETIPEIKTIQQSVVKAGRKPFFTPEGENGDIVTVSLRESFSDDPHTSRIDTFNVNIISKEITVSDVVTSKDMSLEEWKKTVKERFPSS</sequence>
<name>A0A351JU87_UNCKA</name>
<reference evidence="3 4" key="1">
    <citation type="journal article" date="2018" name="Nat. Biotechnol.">
        <title>A standardized bacterial taxonomy based on genome phylogeny substantially revises the tree of life.</title>
        <authorList>
            <person name="Parks D.H."/>
            <person name="Chuvochina M."/>
            <person name="Waite D.W."/>
            <person name="Rinke C."/>
            <person name="Skarshewski A."/>
            <person name="Chaumeil P.A."/>
            <person name="Hugenholtz P."/>
        </authorList>
    </citation>
    <scope>NUCLEOTIDE SEQUENCE [LARGE SCALE GENOMIC DNA]</scope>
    <source>
        <strain evidence="3">UBA10185</strain>
    </source>
</reference>
<proteinExistence type="predicted"/>
<evidence type="ECO:0000313" key="4">
    <source>
        <dbReference type="Proteomes" id="UP000264072"/>
    </source>
</evidence>
<feature type="region of interest" description="Disordered" evidence="1">
    <location>
        <begin position="40"/>
        <end position="61"/>
    </location>
</feature>
<feature type="transmembrane region" description="Helical" evidence="2">
    <location>
        <begin position="6"/>
        <end position="29"/>
    </location>
</feature>
<keyword evidence="2" id="KW-0472">Membrane</keyword>
<organism evidence="3 4">
    <name type="scientific">candidate division WWE3 bacterium</name>
    <dbReference type="NCBI Taxonomy" id="2053526"/>
    <lineage>
        <taxon>Bacteria</taxon>
        <taxon>Katanobacteria</taxon>
    </lineage>
</organism>
<dbReference type="Proteomes" id="UP000264072">
    <property type="component" value="Unassembled WGS sequence"/>
</dbReference>
<keyword evidence="2" id="KW-1133">Transmembrane helix</keyword>
<feature type="compositionally biased region" description="Polar residues" evidence="1">
    <location>
        <begin position="43"/>
        <end position="54"/>
    </location>
</feature>
<dbReference type="AlphaFoldDB" id="A0A351JU87"/>
<comment type="caution">
    <text evidence="3">The sequence shown here is derived from an EMBL/GenBank/DDBJ whole genome shotgun (WGS) entry which is preliminary data.</text>
</comment>
<protein>
    <submittedName>
        <fullName evidence="3">Uncharacterized protein</fullName>
    </submittedName>
</protein>
<gene>
    <name evidence="3" type="ORF">DCY43_03925</name>
</gene>
<accession>A0A351JU87</accession>
<evidence type="ECO:0000313" key="3">
    <source>
        <dbReference type="EMBL" id="HAZ29857.1"/>
    </source>
</evidence>